<dbReference type="EMBL" id="JBAHYK010001811">
    <property type="protein sequence ID" value="KAL0566692.1"/>
    <property type="molecule type" value="Genomic_DNA"/>
</dbReference>
<protein>
    <submittedName>
        <fullName evidence="1">Uncharacterized protein</fullName>
    </submittedName>
</protein>
<keyword evidence="2" id="KW-1185">Reference proteome</keyword>
<reference evidence="1 2" key="1">
    <citation type="submission" date="2024-02" db="EMBL/GenBank/DDBJ databases">
        <title>A draft genome for the cacao thread blight pathogen Marasmius crinis-equi.</title>
        <authorList>
            <person name="Cohen S.P."/>
            <person name="Baruah I.K."/>
            <person name="Amoako-Attah I."/>
            <person name="Bukari Y."/>
            <person name="Meinhardt L.W."/>
            <person name="Bailey B.A."/>
        </authorList>
    </citation>
    <scope>NUCLEOTIDE SEQUENCE [LARGE SCALE GENOMIC DNA]</scope>
    <source>
        <strain evidence="1 2">GH-76</strain>
    </source>
</reference>
<evidence type="ECO:0000313" key="2">
    <source>
        <dbReference type="Proteomes" id="UP001465976"/>
    </source>
</evidence>
<sequence>MKKPYVEIPIRANRDVRPWLLVVGSSPGAYQDGEEMKEETVILTKEYTDFYQAQRDFHMLDRASLIDLMNLPHDVDNDWAVVTEGYEVGIYKDRTLAFILGLRWEDGAMTLCYTEQAARNLFHAALLNRQVRTKVKTVDRRPCFKVPIVRVEWVVEEI</sequence>
<comment type="caution">
    <text evidence="1">The sequence shown here is derived from an EMBL/GenBank/DDBJ whole genome shotgun (WGS) entry which is preliminary data.</text>
</comment>
<organism evidence="1 2">
    <name type="scientific">Marasmius crinis-equi</name>
    <dbReference type="NCBI Taxonomy" id="585013"/>
    <lineage>
        <taxon>Eukaryota</taxon>
        <taxon>Fungi</taxon>
        <taxon>Dikarya</taxon>
        <taxon>Basidiomycota</taxon>
        <taxon>Agaricomycotina</taxon>
        <taxon>Agaricomycetes</taxon>
        <taxon>Agaricomycetidae</taxon>
        <taxon>Agaricales</taxon>
        <taxon>Marasmiineae</taxon>
        <taxon>Marasmiaceae</taxon>
        <taxon>Marasmius</taxon>
    </lineage>
</organism>
<accession>A0ABR3EUX4</accession>
<evidence type="ECO:0000313" key="1">
    <source>
        <dbReference type="EMBL" id="KAL0566692.1"/>
    </source>
</evidence>
<name>A0ABR3EUX4_9AGAR</name>
<dbReference type="Proteomes" id="UP001465976">
    <property type="component" value="Unassembled WGS sequence"/>
</dbReference>
<proteinExistence type="predicted"/>
<gene>
    <name evidence="1" type="ORF">V5O48_015316</name>
</gene>